<organism evidence="2 3">
    <name type="scientific">Microcosmobacter mediterraneus</name>
    <dbReference type="NCBI Taxonomy" id="3075607"/>
    <lineage>
        <taxon>Bacteria</taxon>
        <taxon>Pseudomonadati</taxon>
        <taxon>Bacteroidota</taxon>
        <taxon>Flavobacteriia</taxon>
        <taxon>Flavobacteriales</taxon>
        <taxon>Flavobacteriaceae</taxon>
        <taxon>Microcosmobacter</taxon>
    </lineage>
</organism>
<dbReference type="PANTHER" id="PTHR30164:SF2">
    <property type="entry name" value="PROTEIN MTFA"/>
    <property type="match status" value="1"/>
</dbReference>
<accession>A0ABU2YNM4</accession>
<dbReference type="CDD" id="cd20170">
    <property type="entry name" value="Peptidase_M90-like"/>
    <property type="match status" value="1"/>
</dbReference>
<proteinExistence type="predicted"/>
<dbReference type="Gene3D" id="1.10.472.150">
    <property type="entry name" value="Glucose-regulated metallo-peptidase M90, N-terminal domain"/>
    <property type="match status" value="1"/>
</dbReference>
<evidence type="ECO:0000256" key="1">
    <source>
        <dbReference type="SAM" id="Phobius"/>
    </source>
</evidence>
<comment type="caution">
    <text evidence="2">The sequence shown here is derived from an EMBL/GenBank/DDBJ whole genome shotgun (WGS) entry which is preliminary data.</text>
</comment>
<dbReference type="RefSeq" id="WP_311428158.1">
    <property type="nucleotide sequence ID" value="NZ_JAVRIA010000007.1"/>
</dbReference>
<dbReference type="InterPro" id="IPR042252">
    <property type="entry name" value="MtfA_N"/>
</dbReference>
<feature type="transmembrane region" description="Helical" evidence="1">
    <location>
        <begin position="15"/>
        <end position="40"/>
    </location>
</feature>
<protein>
    <submittedName>
        <fullName evidence="2">Zinc-dependent peptidase</fullName>
    </submittedName>
</protein>
<keyword evidence="1" id="KW-1133">Transmembrane helix</keyword>
<dbReference type="EMBL" id="JAVRIA010000007">
    <property type="protein sequence ID" value="MDT0559395.1"/>
    <property type="molecule type" value="Genomic_DNA"/>
</dbReference>
<keyword evidence="3" id="KW-1185">Reference proteome</keyword>
<keyword evidence="1" id="KW-0472">Membrane</keyword>
<evidence type="ECO:0000313" key="2">
    <source>
        <dbReference type="EMBL" id="MDT0559395.1"/>
    </source>
</evidence>
<dbReference type="Proteomes" id="UP001259492">
    <property type="component" value="Unassembled WGS sequence"/>
</dbReference>
<name>A0ABU2YNM4_9FLAO</name>
<dbReference type="PANTHER" id="PTHR30164">
    <property type="entry name" value="MTFA PEPTIDASE"/>
    <property type="match status" value="1"/>
</dbReference>
<sequence length="289" mass="34007">MIIALFLQDQPLNPVFRIIFISIIIGGLGLIVLSRLFIYVEQMYALKNRKPLFRSFVLFKRLLNDNNRVLLTQNFTFYKRLSQSQKKLFEHRLVKFIDNKNFIGRESLIITDEMKILIGATGVMLTFGFRDYLISIISKIIIYPDSFHSNINNQLHNGEFNPQFGALVLSWKHFREGYDVSNDNLNLGIHEFTHAIHFNSIYNSSINSIIFNKSYNELKLYLDSNKELKSRLIKSRYFREYAFTNQFEFAAVIVETFIETPQLFKLQFPVLFNKVRQMLNFKEALVLGL</sequence>
<reference evidence="2 3" key="1">
    <citation type="submission" date="2023-09" db="EMBL/GenBank/DDBJ databases">
        <authorList>
            <person name="Rey-Velasco X."/>
        </authorList>
    </citation>
    <scope>NUCLEOTIDE SEQUENCE [LARGE SCALE GENOMIC DNA]</scope>
    <source>
        <strain evidence="2 3">W332</strain>
    </source>
</reference>
<keyword evidence="1" id="KW-0812">Transmembrane</keyword>
<dbReference type="SUPFAM" id="SSF55486">
    <property type="entry name" value="Metalloproteases ('zincins'), catalytic domain"/>
    <property type="match status" value="1"/>
</dbReference>
<dbReference type="InterPro" id="IPR010384">
    <property type="entry name" value="MtfA_fam"/>
</dbReference>
<dbReference type="InterPro" id="IPR024079">
    <property type="entry name" value="MetalloPept_cat_dom_sf"/>
</dbReference>
<gene>
    <name evidence="2" type="ORF">RM697_12080</name>
</gene>
<dbReference type="Pfam" id="PF06167">
    <property type="entry name" value="Peptidase_M90"/>
    <property type="match status" value="1"/>
</dbReference>
<evidence type="ECO:0000313" key="3">
    <source>
        <dbReference type="Proteomes" id="UP001259492"/>
    </source>
</evidence>
<dbReference type="Gene3D" id="3.40.390.10">
    <property type="entry name" value="Collagenase (Catalytic Domain)"/>
    <property type="match status" value="1"/>
</dbReference>